<sequence length="177" mass="19400">MQFLKALLALPLAAAVAVPGGWKDNNCLTDADAQYIISQSTVFLEHKDVAAAKAAAYSIFTDDIQEFGDSINSLRGDPLGTQVENGITRYVNETTSQPPIPNITTIDYFYDCNDLLWEWYFDLGIPAPSPNYRIEGVTIIKVNSDKKVYYQKVIFNSLAWAENIGFTVIPPAGGIGG</sequence>
<keyword evidence="4" id="KW-1185">Reference proteome</keyword>
<dbReference type="VEuPathDB" id="FungiDB:AB675_11183"/>
<feature type="chain" id="PRO_5012136078" description="NTF2-like domain-containing protein" evidence="1">
    <location>
        <begin position="16"/>
        <end position="177"/>
    </location>
</feature>
<comment type="caution">
    <text evidence="3">The sequence shown here is derived from an EMBL/GenBank/DDBJ whole genome shotgun (WGS) entry which is preliminary data.</text>
</comment>
<gene>
    <name evidence="3" type="ORF">AB675_11183</name>
</gene>
<protein>
    <recommendedName>
        <fullName evidence="2">NTF2-like domain-containing protein</fullName>
    </recommendedName>
</protein>
<proteinExistence type="predicted"/>
<dbReference type="InterPro" id="IPR058645">
    <property type="entry name" value="NTF2-like_dom_7"/>
</dbReference>
<evidence type="ECO:0000313" key="4">
    <source>
        <dbReference type="Proteomes" id="UP000038010"/>
    </source>
</evidence>
<evidence type="ECO:0000313" key="3">
    <source>
        <dbReference type="EMBL" id="KPI35803.1"/>
    </source>
</evidence>
<dbReference type="EMBL" id="LFJN01000036">
    <property type="protein sequence ID" value="KPI35803.1"/>
    <property type="molecule type" value="Genomic_DNA"/>
</dbReference>
<name>A0A0N1HM68_9EURO</name>
<reference evidence="3 4" key="1">
    <citation type="submission" date="2015-06" db="EMBL/GenBank/DDBJ databases">
        <title>Draft genome of the ant-associated black yeast Phialophora attae CBS 131958.</title>
        <authorList>
            <person name="Moreno L.F."/>
            <person name="Stielow B.J."/>
            <person name="de Hoog S."/>
            <person name="Vicente V.A."/>
            <person name="Weiss V.A."/>
            <person name="de Vries M."/>
            <person name="Cruz L.M."/>
            <person name="Souza E.M."/>
        </authorList>
    </citation>
    <scope>NUCLEOTIDE SEQUENCE [LARGE SCALE GENOMIC DNA]</scope>
    <source>
        <strain evidence="3 4">CBS 131958</strain>
    </source>
</reference>
<evidence type="ECO:0000256" key="1">
    <source>
        <dbReference type="SAM" id="SignalP"/>
    </source>
</evidence>
<dbReference type="AlphaFoldDB" id="A0A0N1HM68"/>
<organism evidence="3 4">
    <name type="scientific">Cyphellophora attinorum</name>
    <dbReference type="NCBI Taxonomy" id="1664694"/>
    <lineage>
        <taxon>Eukaryota</taxon>
        <taxon>Fungi</taxon>
        <taxon>Dikarya</taxon>
        <taxon>Ascomycota</taxon>
        <taxon>Pezizomycotina</taxon>
        <taxon>Eurotiomycetes</taxon>
        <taxon>Chaetothyriomycetidae</taxon>
        <taxon>Chaetothyriales</taxon>
        <taxon>Cyphellophoraceae</taxon>
        <taxon>Cyphellophora</taxon>
    </lineage>
</organism>
<dbReference type="Proteomes" id="UP000038010">
    <property type="component" value="Unassembled WGS sequence"/>
</dbReference>
<accession>A0A0N1HM68</accession>
<dbReference type="GeneID" id="28731888"/>
<dbReference type="Pfam" id="PF26534">
    <property type="entry name" value="NTF2_7"/>
    <property type="match status" value="1"/>
</dbReference>
<dbReference type="OrthoDB" id="5596743at2759"/>
<feature type="signal peptide" evidence="1">
    <location>
        <begin position="1"/>
        <end position="15"/>
    </location>
</feature>
<feature type="domain" description="NTF2-like" evidence="2">
    <location>
        <begin position="26"/>
        <end position="166"/>
    </location>
</feature>
<keyword evidence="1" id="KW-0732">Signal</keyword>
<evidence type="ECO:0000259" key="2">
    <source>
        <dbReference type="Pfam" id="PF26534"/>
    </source>
</evidence>
<dbReference type="RefSeq" id="XP_017995766.1">
    <property type="nucleotide sequence ID" value="XM_018140008.1"/>
</dbReference>